<protein>
    <recommendedName>
        <fullName evidence="4">DUF475 domain-containing protein</fullName>
    </recommendedName>
</protein>
<comment type="caution">
    <text evidence="2">The sequence shown here is derived from an EMBL/GenBank/DDBJ whole genome shotgun (WGS) entry which is preliminary data.</text>
</comment>
<dbReference type="PANTHER" id="PTHR30238:SF4">
    <property type="entry name" value="SLL1022 PROTEIN"/>
    <property type="match status" value="1"/>
</dbReference>
<keyword evidence="1" id="KW-0812">Transmembrane</keyword>
<feature type="transmembrane region" description="Helical" evidence="1">
    <location>
        <begin position="113"/>
        <end position="134"/>
    </location>
</feature>
<dbReference type="Pfam" id="PF04332">
    <property type="entry name" value="DUF475"/>
    <property type="match status" value="1"/>
</dbReference>
<evidence type="ECO:0000256" key="1">
    <source>
        <dbReference type="SAM" id="Phobius"/>
    </source>
</evidence>
<dbReference type="PANTHER" id="PTHR30238">
    <property type="entry name" value="MEMBRANE BOUND PREDICTED REDOX MODULATOR"/>
    <property type="match status" value="1"/>
</dbReference>
<feature type="transmembrane region" description="Helical" evidence="1">
    <location>
        <begin position="238"/>
        <end position="261"/>
    </location>
</feature>
<sequence length="332" mass="35728">MRLFIAPVVISVVALGAIFIWGGWAAFLLACLLSVLEVTLSFDNAVVNAKVLAQMSEKWQRRFLTWGILFAVFGTRLILPAIIVSIAALVSPITAAILALENPEEYGRLLAEATPLIGAFGGAFLLMVSLKYFFDVGKKVHWLAMIESRLARWGRIEAIELALALSIVLMLSYLAHAPQGPVLAAGCIGILLFIVIQGIANTLRMDNGHAASMATQTGLVLFIYLNILDAAFSLDGVIGAFALTTAIPIIFVGLGIGAFFVRTITVHLVRKKTLETLKYLEHGAHWAILGLALAMLAGLVIHIPEAVIGLIGLMFVTLAYISSRRALKKGIL</sequence>
<dbReference type="EMBL" id="MEWW01000016">
    <property type="protein sequence ID" value="OGC84428.1"/>
    <property type="molecule type" value="Genomic_DNA"/>
</dbReference>
<feature type="transmembrane region" description="Helical" evidence="1">
    <location>
        <begin position="210"/>
        <end position="232"/>
    </location>
</feature>
<keyword evidence="1" id="KW-0472">Membrane</keyword>
<name>A0A1F4XS50_9BACT</name>
<keyword evidence="1" id="KW-1133">Transmembrane helix</keyword>
<feature type="transmembrane region" description="Helical" evidence="1">
    <location>
        <begin position="307"/>
        <end position="323"/>
    </location>
</feature>
<accession>A0A1F4XS50</accession>
<evidence type="ECO:0000313" key="2">
    <source>
        <dbReference type="EMBL" id="OGC84428.1"/>
    </source>
</evidence>
<feature type="transmembrane region" description="Helical" evidence="1">
    <location>
        <begin position="63"/>
        <end position="93"/>
    </location>
</feature>
<dbReference type="InterPro" id="IPR007427">
    <property type="entry name" value="DUF475"/>
</dbReference>
<reference evidence="2 3" key="1">
    <citation type="journal article" date="2016" name="Nat. Commun.">
        <title>Thousands of microbial genomes shed light on interconnected biogeochemical processes in an aquifer system.</title>
        <authorList>
            <person name="Anantharaman K."/>
            <person name="Brown C.T."/>
            <person name="Hug L.A."/>
            <person name="Sharon I."/>
            <person name="Castelle C.J."/>
            <person name="Probst A.J."/>
            <person name="Thomas B.C."/>
            <person name="Singh A."/>
            <person name="Wilkins M.J."/>
            <person name="Karaoz U."/>
            <person name="Brodie E.L."/>
            <person name="Williams K.H."/>
            <person name="Hubbard S.S."/>
            <person name="Banfield J.F."/>
        </authorList>
    </citation>
    <scope>NUCLEOTIDE SEQUENCE [LARGE SCALE GENOMIC DNA]</scope>
</reference>
<organism evidence="2 3">
    <name type="scientific">Candidatus Adlerbacteria bacterium RIFCSPHIGHO2_12_FULL_53_18</name>
    <dbReference type="NCBI Taxonomy" id="1797242"/>
    <lineage>
        <taxon>Bacteria</taxon>
        <taxon>Candidatus Adleribacteriota</taxon>
    </lineage>
</organism>
<feature type="transmembrane region" description="Helical" evidence="1">
    <location>
        <begin position="24"/>
        <end position="42"/>
    </location>
</feature>
<dbReference type="Proteomes" id="UP000178091">
    <property type="component" value="Unassembled WGS sequence"/>
</dbReference>
<gene>
    <name evidence="2" type="ORF">A3F55_00425</name>
</gene>
<evidence type="ECO:0008006" key="4">
    <source>
        <dbReference type="Google" id="ProtNLM"/>
    </source>
</evidence>
<feature type="transmembrane region" description="Helical" evidence="1">
    <location>
        <begin position="282"/>
        <end position="301"/>
    </location>
</feature>
<dbReference type="PROSITE" id="PS51257">
    <property type="entry name" value="PROKAR_LIPOPROTEIN"/>
    <property type="match status" value="1"/>
</dbReference>
<dbReference type="AlphaFoldDB" id="A0A1F4XS50"/>
<evidence type="ECO:0000313" key="3">
    <source>
        <dbReference type="Proteomes" id="UP000178091"/>
    </source>
</evidence>
<feature type="transmembrane region" description="Helical" evidence="1">
    <location>
        <begin position="155"/>
        <end position="176"/>
    </location>
</feature>
<proteinExistence type="predicted"/>
<feature type="transmembrane region" description="Helical" evidence="1">
    <location>
        <begin position="182"/>
        <end position="203"/>
    </location>
</feature>